<evidence type="ECO:0000256" key="10">
    <source>
        <dbReference type="ARBA" id="ARBA00023201"/>
    </source>
</evidence>
<dbReference type="Proteomes" id="UP001054837">
    <property type="component" value="Unassembled WGS sequence"/>
</dbReference>
<dbReference type="EMBL" id="BPLQ01012105">
    <property type="protein sequence ID" value="GIY62581.1"/>
    <property type="molecule type" value="Genomic_DNA"/>
</dbReference>
<evidence type="ECO:0000256" key="1">
    <source>
        <dbReference type="ARBA" id="ARBA00004141"/>
    </source>
</evidence>
<evidence type="ECO:0000313" key="14">
    <source>
        <dbReference type="EMBL" id="GIY62581.1"/>
    </source>
</evidence>
<dbReference type="AlphaFoldDB" id="A0AAV4UXX9"/>
<evidence type="ECO:0000256" key="11">
    <source>
        <dbReference type="ARBA" id="ARBA00023303"/>
    </source>
</evidence>
<organism evidence="14 15">
    <name type="scientific">Caerostris darwini</name>
    <dbReference type="NCBI Taxonomy" id="1538125"/>
    <lineage>
        <taxon>Eukaryota</taxon>
        <taxon>Metazoa</taxon>
        <taxon>Ecdysozoa</taxon>
        <taxon>Arthropoda</taxon>
        <taxon>Chelicerata</taxon>
        <taxon>Arachnida</taxon>
        <taxon>Araneae</taxon>
        <taxon>Araneomorphae</taxon>
        <taxon>Entelegynae</taxon>
        <taxon>Araneoidea</taxon>
        <taxon>Araneidae</taxon>
        <taxon>Caerostris</taxon>
    </lineage>
</organism>
<evidence type="ECO:0000256" key="8">
    <source>
        <dbReference type="ARBA" id="ARBA00023065"/>
    </source>
</evidence>
<dbReference type="GO" id="GO:0005886">
    <property type="term" value="C:plasma membrane"/>
    <property type="evidence" value="ECO:0007669"/>
    <property type="project" value="TreeGrafter"/>
</dbReference>
<keyword evidence="15" id="KW-1185">Reference proteome</keyword>
<evidence type="ECO:0000256" key="9">
    <source>
        <dbReference type="ARBA" id="ARBA00023136"/>
    </source>
</evidence>
<keyword evidence="5 12" id="KW-0812">Transmembrane</keyword>
<keyword evidence="3 12" id="KW-0813">Transport</keyword>
<feature type="transmembrane region" description="Helical" evidence="13">
    <location>
        <begin position="424"/>
        <end position="446"/>
    </location>
</feature>
<evidence type="ECO:0000313" key="15">
    <source>
        <dbReference type="Proteomes" id="UP001054837"/>
    </source>
</evidence>
<dbReference type="PANTHER" id="PTHR11690">
    <property type="entry name" value="AMILORIDE-SENSITIVE SODIUM CHANNEL-RELATED"/>
    <property type="match status" value="1"/>
</dbReference>
<keyword evidence="4 12" id="KW-0894">Sodium channel</keyword>
<dbReference type="Gene3D" id="1.10.287.770">
    <property type="entry name" value="YojJ-like"/>
    <property type="match status" value="1"/>
</dbReference>
<feature type="transmembrane region" description="Helical" evidence="13">
    <location>
        <begin position="54"/>
        <end position="72"/>
    </location>
</feature>
<dbReference type="InterPro" id="IPR001873">
    <property type="entry name" value="ENaC"/>
</dbReference>
<evidence type="ECO:0000256" key="2">
    <source>
        <dbReference type="ARBA" id="ARBA00007193"/>
    </source>
</evidence>
<dbReference type="PANTHER" id="PTHR11690:SF248">
    <property type="entry name" value="PICKPOCKET 17, ISOFORM A"/>
    <property type="match status" value="1"/>
</dbReference>
<keyword evidence="7" id="KW-0915">Sodium</keyword>
<evidence type="ECO:0000256" key="4">
    <source>
        <dbReference type="ARBA" id="ARBA00022461"/>
    </source>
</evidence>
<comment type="subcellular location">
    <subcellularLocation>
        <location evidence="1">Membrane</location>
        <topology evidence="1">Multi-pass membrane protein</topology>
    </subcellularLocation>
</comment>
<keyword evidence="10 12" id="KW-0739">Sodium transport</keyword>
<comment type="caution">
    <text evidence="14">The sequence shown here is derived from an EMBL/GenBank/DDBJ whole genome shotgun (WGS) entry which is preliminary data.</text>
</comment>
<evidence type="ECO:0000256" key="6">
    <source>
        <dbReference type="ARBA" id="ARBA00022989"/>
    </source>
</evidence>
<evidence type="ECO:0000256" key="5">
    <source>
        <dbReference type="ARBA" id="ARBA00022692"/>
    </source>
</evidence>
<keyword evidence="6 13" id="KW-1133">Transmembrane helix</keyword>
<dbReference type="GO" id="GO:0015280">
    <property type="term" value="F:ligand-gated sodium channel activity"/>
    <property type="evidence" value="ECO:0007669"/>
    <property type="project" value="TreeGrafter"/>
</dbReference>
<sequence>MQLESSIQKTEPQCLTAILDDPESRCSSNASWIDERFMESRFKNVNFWRTKARFLFRILLATGFLVQSWMLVDMYMQHPSAVDLEVVQPSEVDLPAFTVCNINEIRSTAYCEEYPDNCGSPENDPEFCLNFHEYCHLVNNSKQVTKFKDVSKFRHLSRYEQQWMGHQYETFVSQCTIETDDLETNCTSDPILIPALSFSYEIPFNCYMMYSLHKQPDKDPERVPVSTQIHLKLNLEVSEYHPSHLSRGAQLSIHSPYHVPSPVSEGLFLNMGTVYRIYVRLAEKRLLPPPYKSHCADYLKAWKENGGTGPVTEKMCKEKCKLERSLELYDCAERRIDYPHNETICREPIPNFAKDNRAECAQSCSSPCRMGRYEVQVQEANSEGSRRSCAKAAESDLSCATLVHIIFENLEITTFTYTPRYEPIGMLSFIGGFLGLWLGISLLTVYDFLESHLFSLASAVKRKWLMRKGKVRVSEIPEASRIHQKMRKDSQQLRCSTREESVCTFYHTNMVSGIHKSKQ</sequence>
<keyword evidence="11 12" id="KW-0407">Ion channel</keyword>
<evidence type="ECO:0000256" key="3">
    <source>
        <dbReference type="ARBA" id="ARBA00022448"/>
    </source>
</evidence>
<name>A0AAV4UXX9_9ARAC</name>
<gene>
    <name evidence="14" type="primary">AVEN_9021_1</name>
    <name evidence="14" type="ORF">CDAR_596301</name>
</gene>
<dbReference type="PRINTS" id="PR01078">
    <property type="entry name" value="AMINACHANNEL"/>
</dbReference>
<reference evidence="14 15" key="1">
    <citation type="submission" date="2021-06" db="EMBL/GenBank/DDBJ databases">
        <title>Caerostris darwini draft genome.</title>
        <authorList>
            <person name="Kono N."/>
            <person name="Arakawa K."/>
        </authorList>
    </citation>
    <scope>NUCLEOTIDE SEQUENCE [LARGE SCALE GENOMIC DNA]</scope>
</reference>
<accession>A0AAV4UXX9</accession>
<comment type="similarity">
    <text evidence="2 12">Belongs to the amiloride-sensitive sodium channel (TC 1.A.6) family.</text>
</comment>
<evidence type="ECO:0000256" key="12">
    <source>
        <dbReference type="RuleBase" id="RU000679"/>
    </source>
</evidence>
<protein>
    <submittedName>
        <fullName evidence="14">Uncharacterized protein</fullName>
    </submittedName>
</protein>
<dbReference type="Pfam" id="PF00858">
    <property type="entry name" value="ASC"/>
    <property type="match status" value="1"/>
</dbReference>
<keyword evidence="8 12" id="KW-0406">Ion transport</keyword>
<keyword evidence="9 13" id="KW-0472">Membrane</keyword>
<evidence type="ECO:0000256" key="7">
    <source>
        <dbReference type="ARBA" id="ARBA00023053"/>
    </source>
</evidence>
<evidence type="ECO:0000256" key="13">
    <source>
        <dbReference type="SAM" id="Phobius"/>
    </source>
</evidence>
<proteinExistence type="inferred from homology"/>